<dbReference type="AlphaFoldDB" id="A0A1C2ECX7"/>
<organism evidence="2 3">
    <name type="scientific">Pseudomonas graminis</name>
    <dbReference type="NCBI Taxonomy" id="158627"/>
    <lineage>
        <taxon>Bacteria</taxon>
        <taxon>Pseudomonadati</taxon>
        <taxon>Pseudomonadota</taxon>
        <taxon>Gammaproteobacteria</taxon>
        <taxon>Pseudomonadales</taxon>
        <taxon>Pseudomonadaceae</taxon>
        <taxon>Pseudomonas</taxon>
    </lineage>
</organism>
<reference evidence="2 3" key="1">
    <citation type="submission" date="2016-08" db="EMBL/GenBank/DDBJ databases">
        <title>Whole genome sequence of Pseudomonas graminis strain UASWS1507, a potential biological control agent for agriculture.</title>
        <authorList>
            <person name="Crovadore J."/>
            <person name="Calmin G."/>
            <person name="Chablais R."/>
            <person name="Cochard B."/>
            <person name="Lefort F."/>
        </authorList>
    </citation>
    <scope>NUCLEOTIDE SEQUENCE [LARGE SCALE GENOMIC DNA]</scope>
    <source>
        <strain evidence="2 3">UASWS1507</strain>
    </source>
</reference>
<dbReference type="InterPro" id="IPR045508">
    <property type="entry name" value="DUF6482"/>
</dbReference>
<dbReference type="EMBL" id="MDEN01000053">
    <property type="protein sequence ID" value="OCX24875.1"/>
    <property type="molecule type" value="Genomic_DNA"/>
</dbReference>
<evidence type="ECO:0000256" key="1">
    <source>
        <dbReference type="SAM" id="MobiDB-lite"/>
    </source>
</evidence>
<dbReference type="Proteomes" id="UP000095143">
    <property type="component" value="Unassembled WGS sequence"/>
</dbReference>
<name>A0A1C2ECX7_9PSED</name>
<dbReference type="RefSeq" id="WP_065987158.1">
    <property type="nucleotide sequence ID" value="NZ_MDEN01000053.1"/>
</dbReference>
<proteinExistence type="predicted"/>
<evidence type="ECO:0000313" key="3">
    <source>
        <dbReference type="Proteomes" id="UP000095143"/>
    </source>
</evidence>
<evidence type="ECO:0000313" key="2">
    <source>
        <dbReference type="EMBL" id="OCX24875.1"/>
    </source>
</evidence>
<accession>A0A1C2ECX7</accession>
<protein>
    <submittedName>
        <fullName evidence="2">Cation transporter</fullName>
    </submittedName>
</protein>
<dbReference type="Pfam" id="PF20090">
    <property type="entry name" value="DUF6482"/>
    <property type="match status" value="1"/>
</dbReference>
<gene>
    <name evidence="2" type="ORF">BBI10_04480</name>
</gene>
<sequence length="101" mass="10916">MDLDKLSKHVKAGEVTEVNLVSVEGGSYVIHALMDGKSNAVTSPDGKVLHVASIDEARKCLSSTQEVKLFIVHPVVYDEMVGQPHTTPEAPRQPIPFHSGN</sequence>
<feature type="region of interest" description="Disordered" evidence="1">
    <location>
        <begin position="82"/>
        <end position="101"/>
    </location>
</feature>
<comment type="caution">
    <text evidence="2">The sequence shown here is derived from an EMBL/GenBank/DDBJ whole genome shotgun (WGS) entry which is preliminary data.</text>
</comment>
<dbReference type="OrthoDB" id="7063802at2"/>